<name>A0AA38CFB0_TAXCH</name>
<sequence length="109" mass="12490">DLTQILTMERQPLALELAEEVVVCLEKEDKLKVIALMAKYNKVLTDVRIAAQTMGVAYDHCVDQDKVTSILLTSNETELKEFREKNKGNRVKRERIISEVEKKSEAIEN</sequence>
<accession>A0AA38CFB0</accession>
<dbReference type="EMBL" id="JAHRHJ020000010">
    <property type="protein sequence ID" value="KAH9298141.1"/>
    <property type="molecule type" value="Genomic_DNA"/>
</dbReference>
<comment type="caution">
    <text evidence="1">The sequence shown here is derived from an EMBL/GenBank/DDBJ whole genome shotgun (WGS) entry which is preliminary data.</text>
</comment>
<feature type="non-terminal residue" evidence="1">
    <location>
        <position position="1"/>
    </location>
</feature>
<dbReference type="AlphaFoldDB" id="A0AA38CFB0"/>
<evidence type="ECO:0000313" key="1">
    <source>
        <dbReference type="EMBL" id="KAH9298141.1"/>
    </source>
</evidence>
<gene>
    <name evidence="1" type="ORF">KI387_029823</name>
</gene>
<reference evidence="1 2" key="1">
    <citation type="journal article" date="2021" name="Nat. Plants">
        <title>The Taxus genome provides insights into paclitaxel biosynthesis.</title>
        <authorList>
            <person name="Xiong X."/>
            <person name="Gou J."/>
            <person name="Liao Q."/>
            <person name="Li Y."/>
            <person name="Zhou Q."/>
            <person name="Bi G."/>
            <person name="Li C."/>
            <person name="Du R."/>
            <person name="Wang X."/>
            <person name="Sun T."/>
            <person name="Guo L."/>
            <person name="Liang H."/>
            <person name="Lu P."/>
            <person name="Wu Y."/>
            <person name="Zhang Z."/>
            <person name="Ro D.K."/>
            <person name="Shang Y."/>
            <person name="Huang S."/>
            <person name="Yan J."/>
        </authorList>
    </citation>
    <scope>NUCLEOTIDE SEQUENCE [LARGE SCALE GENOMIC DNA]</scope>
    <source>
        <strain evidence="1">Ta-2019</strain>
    </source>
</reference>
<organism evidence="1 2">
    <name type="scientific">Taxus chinensis</name>
    <name type="common">Chinese yew</name>
    <name type="synonym">Taxus wallichiana var. chinensis</name>
    <dbReference type="NCBI Taxonomy" id="29808"/>
    <lineage>
        <taxon>Eukaryota</taxon>
        <taxon>Viridiplantae</taxon>
        <taxon>Streptophyta</taxon>
        <taxon>Embryophyta</taxon>
        <taxon>Tracheophyta</taxon>
        <taxon>Spermatophyta</taxon>
        <taxon>Pinopsida</taxon>
        <taxon>Pinidae</taxon>
        <taxon>Conifers II</taxon>
        <taxon>Cupressales</taxon>
        <taxon>Taxaceae</taxon>
        <taxon>Taxus</taxon>
    </lineage>
</organism>
<keyword evidence="2" id="KW-1185">Reference proteome</keyword>
<feature type="non-terminal residue" evidence="1">
    <location>
        <position position="109"/>
    </location>
</feature>
<evidence type="ECO:0000313" key="2">
    <source>
        <dbReference type="Proteomes" id="UP000824469"/>
    </source>
</evidence>
<protein>
    <submittedName>
        <fullName evidence="1">Uncharacterized protein</fullName>
    </submittedName>
</protein>
<dbReference type="Proteomes" id="UP000824469">
    <property type="component" value="Unassembled WGS sequence"/>
</dbReference>
<proteinExistence type="predicted"/>